<reference evidence="16" key="1">
    <citation type="submission" date="2021-06" db="EMBL/GenBank/DDBJ databases">
        <authorList>
            <person name="Kallberg Y."/>
            <person name="Tangrot J."/>
            <person name="Rosling A."/>
        </authorList>
    </citation>
    <scope>NUCLEOTIDE SEQUENCE</scope>
    <source>
        <strain evidence="16">IN212</strain>
    </source>
</reference>
<dbReference type="InterPro" id="IPR004364">
    <property type="entry name" value="Aa-tRNA-synt_II"/>
</dbReference>
<comment type="similarity">
    <text evidence="1">Belongs to the class-II aminoacyl-tRNA synthetase family. Type 1 subfamily.</text>
</comment>
<dbReference type="Gene3D" id="3.40.50.300">
    <property type="entry name" value="P-loop containing nucleotide triphosphate hydrolases"/>
    <property type="match status" value="2"/>
</dbReference>
<dbReference type="PROSITE" id="PS50011">
    <property type="entry name" value="PROTEIN_KINASE_DOM"/>
    <property type="match status" value="1"/>
</dbReference>
<dbReference type="CDD" id="cd00071">
    <property type="entry name" value="GMPK"/>
    <property type="match status" value="1"/>
</dbReference>
<feature type="region of interest" description="Disordered" evidence="11">
    <location>
        <begin position="618"/>
        <end position="656"/>
    </location>
</feature>
<evidence type="ECO:0000259" key="14">
    <source>
        <dbReference type="PROSITE" id="PS50052"/>
    </source>
</evidence>
<keyword evidence="4" id="KW-0545">Nucleotide biosynthesis</keyword>
<evidence type="ECO:0000256" key="4">
    <source>
        <dbReference type="ARBA" id="ARBA00022727"/>
    </source>
</evidence>
<evidence type="ECO:0000256" key="3">
    <source>
        <dbReference type="ARBA" id="ARBA00022679"/>
    </source>
</evidence>
<dbReference type="SUPFAM" id="SSF55811">
    <property type="entry name" value="Nudix"/>
    <property type="match status" value="1"/>
</dbReference>
<dbReference type="InterPro" id="IPR032675">
    <property type="entry name" value="LRR_dom_sf"/>
</dbReference>
<evidence type="ECO:0000313" key="16">
    <source>
        <dbReference type="EMBL" id="CAG8456740.1"/>
    </source>
</evidence>
<dbReference type="InterPro" id="IPR045864">
    <property type="entry name" value="aa-tRNA-synth_II/BPL/LPL"/>
</dbReference>
<keyword evidence="7" id="KW-0067">ATP-binding</keyword>
<keyword evidence="9" id="KW-0030">Aminoacyl-tRNA synthetase</keyword>
<protein>
    <submittedName>
        <fullName evidence="16">5754_t:CDS:1</fullName>
    </submittedName>
</protein>
<dbReference type="Pfam" id="PF02223">
    <property type="entry name" value="Thymidylate_kin"/>
    <property type="match status" value="1"/>
</dbReference>
<dbReference type="Gene3D" id="3.30.930.10">
    <property type="entry name" value="Bira Bifunctional Protein, Domain 2"/>
    <property type="match status" value="2"/>
</dbReference>
<sequence>AGLTPQEADFAAYLYNNGHREPKDLDKNSLEKLRKDYVGYLKAKSYNLQSELDLEELREEYYDKKGELDLGDFTYSDENYPPEGTCHLDLSDFIDLKELKCYQNKLTSLKLINCQKLEKIDCFGNQLTSLDVSNCSNLIEILCFYNKLANITLPPNLTNLKKIDLKYNNLPNQKLINQCDLYDKDMIVVLKSLTNSQSITLEFLTEVTNTKLFDSDNNNIVKCHGISQDPQGNYVMGLRDIHDQNLVHRDFHSGNILNDSYVSDNKFYSPPSYITDFGLSRPANFKKQEGQIFGVLPYVAPEVLQGGKYTQAADVYSWGIIAYELFANEYPYPEVDDLELALKVYADPAKRPKRSPPFYQQYQALEEEYNTFSQNTPYQIHPNAITTSKMIDTREITQRLQSLKISEIGSKEIKYNLEDNIEIDNADKKKVTITLGTSTGLGGNAKFQTEGTGAPLTGKTDDGTTDGTAATGGRTNDTQMAASGIATIEVNCSTELEARKVIGLLDLKELGQHYTKDGGDLASRNLDSDLAALEKYSKAAADTNEQVVYGVDDVLRANANQFIIALRHNATAAGGAGNANLIWEDGTNDETNGEISKIFDETDGIKKNPAGVPTYKGFPIFEDKQKPGKNNTNNNQNKNRREFGEDADGSNGKNAAASSIFTKTNIDDFRLTAEFDGESDPQNCRGFQPGDLTTANNFRLRVVSGFTTTNIDIDISATGKKDDKKPIDAVGLLEKYYIALKVNNTIDYANNEDNQKIVDASYNIMLQIAQLVDENPTDQASYEKWVEKFENLFAENTIEVIARGGSGPSDPEETAKLMASVFWPSRFLDLKRQKKPTQTPPPTGKKPDDAKIDAARDEIVGAATGGNDMKALLKKIFDDNRAELKKNDEAVLTNLKELAKIIDRAYKNGAEVRPSELRAYSGGDVNQKKAWELANKVVDKDNKKLADEALIKAKKPEKTLDEIKQEAKAAIIENNNVLNSETLVNKVVEIFGKCKSAWAKNKGTDANLVSELEGYKREINKYKFDDKGNACAEGYATGALAKLKKATTDLTTLITESKIDQVTDQASLDKALGIIKGSANYNNIKTDVEQLVEPRAKLLVELNKDSNADKKALAKLIAEFIKKFEKNYVDSNYATDLSTLENKLTELKKYSETGDKNTVYKNLSAEGKATLNKLISGLDAKVKAMQAAKKASEQSQSPDGFVDIETPILAQSSPEGARCFVVPSNLPNRYYTLPQSPQIFKQLLMMSGFDKHYQIDKSFRNEDARSNRQIEFSQLDLELSFASEREIKKLVEKLLQIVLKKVFGYQITTPFPTLTYQQVIKKYGTDKPDLRQNPQKDQALNFLHPFTIPKKKYIEPLLNDKIKPEKVIGEAFDLICNGEELLSGSIRIYQRDLQEKVLQILGYKQEEREKNFGYFLRALEFAAPPHGGIGLGIDRLLAVILNTNNLKELIAFPKNIDGTCSLTGTPDFREKLYIFLILVAFDELEKKVIQPNLREKKIVVIDRYIDSTLVYQGLAGGLEIGTIQEVAKKTIDLPWPDITFVLDIDPLNLEFHHRIRNHYRELKKLFPERIHIINADQSETEILTEVQGIIKQTRAPKNEAHLPQSVRVIIQNEKGEFLLPGETPEAAACREVFEETNLTIENCQKIAEENTEKILGIRFVDSNSTSPEAKGHQPYQFYLEKIRKFEKYAGNQGNPEKTKKGKNTLLIIAGGSGTGKTTVENLLAQDPNIVKLISTTTRPPREGEKDGQDYYFISKETFQTELEKGRFLEHVIYDGNYYGIHGKVVDLILGTQNKHGVIIVDVAGFWQIKKYCTSEPEILRRLIIAEREEKFAAEFDHILTIKENDLATAAQKIKEHLKTVIFYLLTTLSCFSSFLIANNSFKAVYETLKKGGKATYQLKKTVRKLFRLQNPRRKEKSLAVLTQNIRIFTTYVVGNTMLGLGIGFFLLCTAIIIIFQYLHYKKDLEFQKVLEKETEKEKFLVNHRDLIIKKSLVAEHEKNYLRSLEKSHTAENKRDWIFTNSFVIPAYSLPKFAPFLFLRFIHNEPTFRTANSLVSLAEDTKKMAERLRFYPFGLSAQKQINDFLAEPERDDTQKNVLVSEPVESITFQKLKDLDLLLTTSENKEIFIFDEADNALDEKNKKEFRQKIEKISKKKLAEKILEDIEAQLRKLISEKKELKKKFLDKLKDLSRQEKENKVEILQLERKMTSGVLPTEREEIMKEIQKLNAYNITLEQGFKKRKIDADVVTEIRKRLGIWEEKEN</sequence>
<dbReference type="InterPro" id="IPR039430">
    <property type="entry name" value="Thymidylate_kin-like_dom"/>
</dbReference>
<dbReference type="InterPro" id="IPR002312">
    <property type="entry name" value="Asp/Asn-tRNA-synth_IIb"/>
</dbReference>
<feature type="compositionally biased region" description="Low complexity" evidence="11">
    <location>
        <begin position="465"/>
        <end position="476"/>
    </location>
</feature>
<keyword evidence="10" id="KW-0175">Coiled coil</keyword>
<feature type="region of interest" description="Disordered" evidence="11">
    <location>
        <begin position="444"/>
        <end position="476"/>
    </location>
</feature>
<evidence type="ECO:0000256" key="7">
    <source>
        <dbReference type="ARBA" id="ARBA00022840"/>
    </source>
</evidence>
<dbReference type="PROSITE" id="PS01331">
    <property type="entry name" value="THYMIDYLATE_KINASE"/>
    <property type="match status" value="1"/>
</dbReference>
<dbReference type="Pfam" id="PF00625">
    <property type="entry name" value="Guanylate_kin"/>
    <property type="match status" value="1"/>
</dbReference>
<dbReference type="InterPro" id="IPR027417">
    <property type="entry name" value="P-loop_NTPase"/>
</dbReference>
<evidence type="ECO:0000256" key="5">
    <source>
        <dbReference type="ARBA" id="ARBA00022741"/>
    </source>
</evidence>
<dbReference type="Gene3D" id="1.10.510.10">
    <property type="entry name" value="Transferase(Phosphotransferase) domain 1"/>
    <property type="match status" value="1"/>
</dbReference>
<dbReference type="InterPro" id="IPR000629">
    <property type="entry name" value="RNA-helicase_DEAD-box_CS"/>
</dbReference>
<dbReference type="Gene3D" id="3.80.10.10">
    <property type="entry name" value="Ribonuclease Inhibitor"/>
    <property type="match status" value="1"/>
</dbReference>
<dbReference type="Pfam" id="PF00069">
    <property type="entry name" value="Pkinase"/>
    <property type="match status" value="1"/>
</dbReference>
<keyword evidence="12" id="KW-1133">Transmembrane helix</keyword>
<dbReference type="GO" id="GO:0004798">
    <property type="term" value="F:dTMP kinase activity"/>
    <property type="evidence" value="ECO:0007669"/>
    <property type="project" value="InterPro"/>
</dbReference>
<evidence type="ECO:0000259" key="15">
    <source>
        <dbReference type="PROSITE" id="PS50862"/>
    </source>
</evidence>
<feature type="non-terminal residue" evidence="16">
    <location>
        <position position="1"/>
    </location>
</feature>
<dbReference type="SMART" id="SM00220">
    <property type="entry name" value="S_TKc"/>
    <property type="match status" value="1"/>
</dbReference>
<dbReference type="InterPro" id="IPR008145">
    <property type="entry name" value="GK/Ca_channel_bsu"/>
</dbReference>
<dbReference type="PANTHER" id="PTHR22594">
    <property type="entry name" value="ASPARTYL/LYSYL-TRNA SYNTHETASE"/>
    <property type="match status" value="1"/>
</dbReference>
<dbReference type="PANTHER" id="PTHR22594:SF5">
    <property type="entry name" value="ASPARTATE--TRNA LIGASE, MITOCHONDRIAL"/>
    <property type="match status" value="1"/>
</dbReference>
<dbReference type="InterPro" id="IPR004115">
    <property type="entry name" value="GAD-like_sf"/>
</dbReference>
<evidence type="ECO:0000313" key="17">
    <source>
        <dbReference type="Proteomes" id="UP000789396"/>
    </source>
</evidence>
<proteinExistence type="inferred from homology"/>
<keyword evidence="12" id="KW-0812">Transmembrane</keyword>
<dbReference type="GO" id="GO:0005524">
    <property type="term" value="F:ATP binding"/>
    <property type="evidence" value="ECO:0007669"/>
    <property type="project" value="UniProtKB-KW"/>
</dbReference>
<dbReference type="InterPro" id="IPR011009">
    <property type="entry name" value="Kinase-like_dom_sf"/>
</dbReference>
<feature type="transmembrane region" description="Helical" evidence="12">
    <location>
        <begin position="1940"/>
        <end position="1958"/>
    </location>
</feature>
<dbReference type="SUPFAM" id="SSF56112">
    <property type="entry name" value="Protein kinase-like (PK-like)"/>
    <property type="match status" value="1"/>
</dbReference>
<evidence type="ECO:0000256" key="2">
    <source>
        <dbReference type="ARBA" id="ARBA00022598"/>
    </source>
</evidence>
<evidence type="ECO:0000256" key="10">
    <source>
        <dbReference type="SAM" id="Coils"/>
    </source>
</evidence>
<dbReference type="FunFam" id="3.30.63.10:FF:000002">
    <property type="entry name" value="Guanylate kinase 1"/>
    <property type="match status" value="1"/>
</dbReference>
<dbReference type="PROSITE" id="PS00856">
    <property type="entry name" value="GUANYLATE_KINASE_1"/>
    <property type="match status" value="1"/>
</dbReference>
<dbReference type="PROSITE" id="PS00039">
    <property type="entry name" value="DEAD_ATP_HELICASE"/>
    <property type="match status" value="1"/>
</dbReference>
<dbReference type="CDD" id="cd01672">
    <property type="entry name" value="TMPK"/>
    <property type="match status" value="1"/>
</dbReference>
<dbReference type="SMART" id="SM00072">
    <property type="entry name" value="GuKc"/>
    <property type="match status" value="1"/>
</dbReference>
<dbReference type="GO" id="GO:0006422">
    <property type="term" value="P:aspartyl-tRNA aminoacylation"/>
    <property type="evidence" value="ECO:0007669"/>
    <property type="project" value="TreeGrafter"/>
</dbReference>
<dbReference type="GO" id="GO:0004672">
    <property type="term" value="F:protein kinase activity"/>
    <property type="evidence" value="ECO:0007669"/>
    <property type="project" value="InterPro"/>
</dbReference>
<feature type="domain" description="Guanylate kinase-like" evidence="14">
    <location>
        <begin position="1703"/>
        <end position="1893"/>
    </location>
</feature>
<dbReference type="CDD" id="cd02883">
    <property type="entry name" value="NUDIX_Hydrolase"/>
    <property type="match status" value="1"/>
</dbReference>
<keyword evidence="12" id="KW-0472">Membrane</keyword>
<dbReference type="PROSITE" id="PS50052">
    <property type="entry name" value="GUANYLATE_KINASE_2"/>
    <property type="match status" value="1"/>
</dbReference>
<dbReference type="InterPro" id="IPR015797">
    <property type="entry name" value="NUDIX_hydrolase-like_dom_sf"/>
</dbReference>
<dbReference type="SUPFAM" id="SSF55681">
    <property type="entry name" value="Class II aaRS and biotin synthetases"/>
    <property type="match status" value="1"/>
</dbReference>
<accession>A0A9N8VQX6</accession>
<dbReference type="EMBL" id="CAJVPZ010000192">
    <property type="protein sequence ID" value="CAG8456740.1"/>
    <property type="molecule type" value="Genomic_DNA"/>
</dbReference>
<feature type="coiled-coil region" evidence="10">
    <location>
        <begin position="2153"/>
        <end position="2205"/>
    </location>
</feature>
<evidence type="ECO:0000256" key="8">
    <source>
        <dbReference type="ARBA" id="ARBA00022917"/>
    </source>
</evidence>
<keyword evidence="6" id="KW-0418">Kinase</keyword>
<keyword evidence="17" id="KW-1185">Reference proteome</keyword>
<dbReference type="PROSITE" id="PS50862">
    <property type="entry name" value="AA_TRNA_LIGASE_II"/>
    <property type="match status" value="1"/>
</dbReference>
<dbReference type="InterPro" id="IPR008144">
    <property type="entry name" value="Guanylate_kin-like_dom"/>
</dbReference>
<keyword evidence="3" id="KW-0808">Transferase</keyword>
<feature type="region of interest" description="Disordered" evidence="11">
    <location>
        <begin position="831"/>
        <end position="853"/>
    </location>
</feature>
<gene>
    <name evidence="16" type="ORF">RFULGI_LOCUS493</name>
</gene>
<dbReference type="GO" id="GO:0006233">
    <property type="term" value="P:dTDP biosynthetic process"/>
    <property type="evidence" value="ECO:0007669"/>
    <property type="project" value="InterPro"/>
</dbReference>
<dbReference type="Gene3D" id="3.30.1360.30">
    <property type="entry name" value="GAD-like domain"/>
    <property type="match status" value="1"/>
</dbReference>
<evidence type="ECO:0000256" key="9">
    <source>
        <dbReference type="ARBA" id="ARBA00023146"/>
    </source>
</evidence>
<dbReference type="InterPro" id="IPR020590">
    <property type="entry name" value="Guanylate_kinase_CS"/>
</dbReference>
<dbReference type="InterPro" id="IPR006195">
    <property type="entry name" value="aa-tRNA-synth_II"/>
</dbReference>
<dbReference type="Pfam" id="PF00152">
    <property type="entry name" value="tRNA-synt_2"/>
    <property type="match status" value="1"/>
</dbReference>
<keyword evidence="2" id="KW-0436">Ligase</keyword>
<feature type="domain" description="Aminoacyl-transfer RNA synthetases class-II family profile" evidence="15">
    <location>
        <begin position="1200"/>
        <end position="1453"/>
    </location>
</feature>
<feature type="domain" description="Protein kinase" evidence="13">
    <location>
        <begin position="62"/>
        <end position="441"/>
    </location>
</feature>
<feature type="transmembrane region" description="Helical" evidence="12">
    <location>
        <begin position="1860"/>
        <end position="1881"/>
    </location>
</feature>
<dbReference type="SUPFAM" id="SSF52058">
    <property type="entry name" value="L domain-like"/>
    <property type="match status" value="1"/>
</dbReference>
<evidence type="ECO:0000256" key="11">
    <source>
        <dbReference type="SAM" id="MobiDB-lite"/>
    </source>
</evidence>
<dbReference type="Proteomes" id="UP000789396">
    <property type="component" value="Unassembled WGS sequence"/>
</dbReference>
<dbReference type="SUPFAM" id="SSF52540">
    <property type="entry name" value="P-loop containing nucleoside triphosphate hydrolases"/>
    <property type="match status" value="3"/>
</dbReference>
<keyword evidence="5" id="KW-0547">Nucleotide-binding</keyword>
<evidence type="ECO:0000256" key="6">
    <source>
        <dbReference type="ARBA" id="ARBA00022777"/>
    </source>
</evidence>
<dbReference type="Gene3D" id="3.90.79.10">
    <property type="entry name" value="Nucleoside Triphosphate Pyrophosphohydrolase"/>
    <property type="match status" value="1"/>
</dbReference>
<evidence type="ECO:0000259" key="13">
    <source>
        <dbReference type="PROSITE" id="PS50011"/>
    </source>
</evidence>
<dbReference type="PRINTS" id="PR01042">
    <property type="entry name" value="TRNASYNTHASP"/>
</dbReference>
<organism evidence="16 17">
    <name type="scientific">Racocetra fulgida</name>
    <dbReference type="NCBI Taxonomy" id="60492"/>
    <lineage>
        <taxon>Eukaryota</taxon>
        <taxon>Fungi</taxon>
        <taxon>Fungi incertae sedis</taxon>
        <taxon>Mucoromycota</taxon>
        <taxon>Glomeromycotina</taxon>
        <taxon>Glomeromycetes</taxon>
        <taxon>Diversisporales</taxon>
        <taxon>Gigasporaceae</taxon>
        <taxon>Racocetra</taxon>
    </lineage>
</organism>
<evidence type="ECO:0000256" key="12">
    <source>
        <dbReference type="SAM" id="Phobius"/>
    </source>
</evidence>
<name>A0A9N8VQX6_9GLOM</name>
<dbReference type="InterPro" id="IPR018095">
    <property type="entry name" value="Thymidylate_kin_CS"/>
</dbReference>
<evidence type="ECO:0000256" key="1">
    <source>
        <dbReference type="ARBA" id="ARBA00006303"/>
    </source>
</evidence>
<dbReference type="InterPro" id="IPR000719">
    <property type="entry name" value="Prot_kinase_dom"/>
</dbReference>
<dbReference type="GO" id="GO:0005737">
    <property type="term" value="C:cytoplasm"/>
    <property type="evidence" value="ECO:0007669"/>
    <property type="project" value="InterPro"/>
</dbReference>
<dbReference type="GO" id="GO:0004815">
    <property type="term" value="F:aspartate-tRNA ligase activity"/>
    <property type="evidence" value="ECO:0007669"/>
    <property type="project" value="TreeGrafter"/>
</dbReference>
<keyword evidence="8" id="KW-0648">Protein biosynthesis</keyword>
<dbReference type="OrthoDB" id="2438863at2759"/>
<comment type="caution">
    <text evidence="16">The sequence shown here is derived from an EMBL/GenBank/DDBJ whole genome shotgun (WGS) entry which is preliminary data.</text>
</comment>
<feature type="compositionally biased region" description="Low complexity" evidence="11">
    <location>
        <begin position="628"/>
        <end position="637"/>
    </location>
</feature>